<dbReference type="Gene3D" id="3.80.10.10">
    <property type="entry name" value="Ribonuclease Inhibitor"/>
    <property type="match status" value="2"/>
</dbReference>
<dbReference type="AlphaFoldDB" id="A0A0D9XS18"/>
<feature type="domain" description="R13L1/DRL21-like LRR repeat region" evidence="2">
    <location>
        <begin position="625"/>
        <end position="748"/>
    </location>
</feature>
<reference evidence="3 4" key="1">
    <citation type="submission" date="2012-08" db="EMBL/GenBank/DDBJ databases">
        <title>Oryza genome evolution.</title>
        <authorList>
            <person name="Wing R.A."/>
        </authorList>
    </citation>
    <scope>NUCLEOTIDE SEQUENCE</scope>
</reference>
<keyword evidence="4" id="KW-1185">Reference proteome</keyword>
<dbReference type="InterPro" id="IPR027417">
    <property type="entry name" value="P-loop_NTPase"/>
</dbReference>
<dbReference type="eggNOG" id="KOG4658">
    <property type="taxonomic scope" value="Eukaryota"/>
</dbReference>
<dbReference type="Pfam" id="PF25019">
    <property type="entry name" value="LRR_R13L1-DRL21"/>
    <property type="match status" value="1"/>
</dbReference>
<dbReference type="SUPFAM" id="SSF52540">
    <property type="entry name" value="P-loop containing nucleoside triphosphate hydrolases"/>
    <property type="match status" value="1"/>
</dbReference>
<sequence length="1060" mass="120089">MDSKDTEISSREGRADQKDIRAGFALVSILRAIFDRATLVIETLQNRSVASDPALSGDYEQRTVLSDYEPLIEEHINMGWTFPFSSFMSHGAVIGAGIASASLFSSSLLWPGITSILSENSSLLSGDYMIQDLQRCLNKLMHVLSKMEAKVLYTAILGWQDDTLFAMALAIERNLDMLEYKQVQKHENDDILKDMKPLLKSILRVLKEALEELPVNMPSDRQTVDKADDITKLSSNQPNLEKLGNKSANPSVEMRIPIWVKESLEMQLLDKGQDGIYLIPFLLSSESEDFVIPIIKDVYNNSRVKEHFEVRIWVNIYGRSTTIKSEVSVPSCINELMNYHVMNSVNHLPPVHSEEFENWIEQNGTDGDSREAYHQKMKDLEEVIHCGLVGRKFVLVLDSISEDQMGQLEHLLRVTKCGRKGSKVILLTTSTNIEESVRNMNIMRGDQIDNNLHWRFFRSYAFDNFSIHSYKVNHLHHEVISAKTFRRVESNYLPANPQLSTHMSIMSGFLPTLKKFQEQITEWHLHTLINLPKLSNESRHHLRYLSLQDTGIQTLDLDNFYHLLVLNVQGCQLSNFPDHISQNLSRVRHIIGPASLVSSIHCIGNLKNLQELQEFRVHKLPGFGIEELEGMNLRGSLSITNLENVAIATKAGEVNLSLKSCLVSLKLGLNSTQGTSQSVSEKVLERLKPPDSLNELEINGYRGIISPTWFAEDCLINVKKIILRNCSSVSVLAPLSKLPNLEVLTLESFSMLERTSESGRIQYLEYVLRLLKFPTETSCSFPRLMKLRIEDMPVLEEWIEQEPCFPCLKELTLRNCPKLTVLPPLHHARIKRIHIEGVQLISFGSPFGVFLDRSLQPSNMFVLRHCPNLSTFTIPADNSSSSHCIGPLLQLEITDCRELKAIKGALGIVEKLHIEKCHSSLKLPKGNMMQSLHTLHIDSVSTRMDTFLLGLQALRVLIIKDSAELNSLDVLLESDHMPDTLEQLQLINCNSIKSLPWNMDRVLGLELLCLLNCPSMQFLPCLPNNLTELRIRGCPILKEKYGDNGPDWDDISHVPYVSVD</sequence>
<dbReference type="HOGENOM" id="CLU_282921_0_0_1"/>
<organism evidence="3 4">
    <name type="scientific">Leersia perrieri</name>
    <dbReference type="NCBI Taxonomy" id="77586"/>
    <lineage>
        <taxon>Eukaryota</taxon>
        <taxon>Viridiplantae</taxon>
        <taxon>Streptophyta</taxon>
        <taxon>Embryophyta</taxon>
        <taxon>Tracheophyta</taxon>
        <taxon>Spermatophyta</taxon>
        <taxon>Magnoliopsida</taxon>
        <taxon>Liliopsida</taxon>
        <taxon>Poales</taxon>
        <taxon>Poaceae</taxon>
        <taxon>BOP clade</taxon>
        <taxon>Oryzoideae</taxon>
        <taxon>Oryzeae</taxon>
        <taxon>Oryzinae</taxon>
        <taxon>Leersia</taxon>
    </lineage>
</organism>
<accession>A0A0D9XS18</accession>
<dbReference type="EnsemblPlants" id="LPERR11G10700.1">
    <property type="protein sequence ID" value="LPERR11G10700.1"/>
    <property type="gene ID" value="LPERR11G10700"/>
</dbReference>
<evidence type="ECO:0000313" key="3">
    <source>
        <dbReference type="EnsemblPlants" id="LPERR11G10700.1"/>
    </source>
</evidence>
<dbReference type="GO" id="GO:0043531">
    <property type="term" value="F:ADP binding"/>
    <property type="evidence" value="ECO:0007669"/>
    <property type="project" value="InterPro"/>
</dbReference>
<reference evidence="4" key="2">
    <citation type="submission" date="2013-12" db="EMBL/GenBank/DDBJ databases">
        <authorList>
            <person name="Yu Y."/>
            <person name="Lee S."/>
            <person name="de Baynast K."/>
            <person name="Wissotski M."/>
            <person name="Liu L."/>
            <person name="Talag J."/>
            <person name="Goicoechea J."/>
            <person name="Angelova A."/>
            <person name="Jetty R."/>
            <person name="Kudrna D."/>
            <person name="Golser W."/>
            <person name="Rivera L."/>
            <person name="Zhang J."/>
            <person name="Wing R."/>
        </authorList>
    </citation>
    <scope>NUCLEOTIDE SEQUENCE</scope>
</reference>
<dbReference type="InterPro" id="IPR032675">
    <property type="entry name" value="LRR_dom_sf"/>
</dbReference>
<dbReference type="PANTHER" id="PTHR36766">
    <property type="entry name" value="PLANT BROAD-SPECTRUM MILDEW RESISTANCE PROTEIN RPW8"/>
    <property type="match status" value="1"/>
</dbReference>
<dbReference type="Proteomes" id="UP000032180">
    <property type="component" value="Chromosome 11"/>
</dbReference>
<evidence type="ECO:0000313" key="4">
    <source>
        <dbReference type="Proteomes" id="UP000032180"/>
    </source>
</evidence>
<dbReference type="Gramene" id="LPERR11G10700.1">
    <property type="protein sequence ID" value="LPERR11G10700.1"/>
    <property type="gene ID" value="LPERR11G10700"/>
</dbReference>
<name>A0A0D9XS18_9ORYZ</name>
<reference evidence="3" key="3">
    <citation type="submission" date="2015-04" db="UniProtKB">
        <authorList>
            <consortium name="EnsemblPlants"/>
        </authorList>
    </citation>
    <scope>IDENTIFICATION</scope>
</reference>
<dbReference type="SUPFAM" id="SSF52058">
    <property type="entry name" value="L domain-like"/>
    <property type="match status" value="1"/>
</dbReference>
<keyword evidence="1" id="KW-0433">Leucine-rich repeat</keyword>
<dbReference type="InterPro" id="IPR056789">
    <property type="entry name" value="LRR_R13L1-DRL21"/>
</dbReference>
<evidence type="ECO:0000256" key="1">
    <source>
        <dbReference type="ARBA" id="ARBA00022614"/>
    </source>
</evidence>
<protein>
    <recommendedName>
        <fullName evidence="2">R13L1/DRL21-like LRR repeat region domain-containing protein</fullName>
    </recommendedName>
</protein>
<dbReference type="STRING" id="77586.A0A0D9XS18"/>
<evidence type="ECO:0000259" key="2">
    <source>
        <dbReference type="Pfam" id="PF25019"/>
    </source>
</evidence>
<dbReference type="PANTHER" id="PTHR36766:SF55">
    <property type="entry name" value="OS11G0492900 PROTEIN"/>
    <property type="match status" value="1"/>
</dbReference>
<proteinExistence type="predicted"/>